<organism evidence="1 2">
    <name type="scientific">Sphingobium nicotianae</name>
    <dbReference type="NCBI Taxonomy" id="2782607"/>
    <lineage>
        <taxon>Bacteria</taxon>
        <taxon>Pseudomonadati</taxon>
        <taxon>Pseudomonadota</taxon>
        <taxon>Alphaproteobacteria</taxon>
        <taxon>Sphingomonadales</taxon>
        <taxon>Sphingomonadaceae</taxon>
        <taxon>Sphingobium</taxon>
    </lineage>
</organism>
<gene>
    <name evidence="1" type="ORF">KK488_18640</name>
</gene>
<evidence type="ECO:0000313" key="2">
    <source>
        <dbReference type="Proteomes" id="UP001138757"/>
    </source>
</evidence>
<protein>
    <submittedName>
        <fullName evidence="1">Transporter</fullName>
    </submittedName>
</protein>
<dbReference type="InterPro" id="IPR025737">
    <property type="entry name" value="FApF"/>
</dbReference>
<evidence type="ECO:0000313" key="1">
    <source>
        <dbReference type="EMBL" id="MBT2188968.1"/>
    </source>
</evidence>
<comment type="caution">
    <text evidence="1">The sequence shown here is derived from an EMBL/GenBank/DDBJ whole genome shotgun (WGS) entry which is preliminary data.</text>
</comment>
<accession>A0A9X1ISX1</accession>
<keyword evidence="2" id="KW-1185">Reference proteome</keyword>
<dbReference type="Pfam" id="PF13557">
    <property type="entry name" value="Phenol_MetA_deg"/>
    <property type="match status" value="1"/>
</dbReference>
<sequence>MRGSVRLLGLALLAASGLARSEDLRDLCADRPGLGTPACTVDKGHAVLELGLADWTRDDRGPVRTDTLITGDTLLRYGVTGDTEVQIGWTALGHVRVRDASAGAIDRATAAGDVTLALRHNLHNPDGSGLSVALMPYASLPVGRSPVGRGDWGAGLIVPLSFDLGHGLALAATPRIDAVVNGDGRGRHLGYGSVAGLQIDLADHLSLAEEVSLYRDEDPDGHTTQALDGLALAWQAGKNSQWDLGGVLGLNRDSPDVALSIGYAARF</sequence>
<dbReference type="AlphaFoldDB" id="A0A9X1ISX1"/>
<reference evidence="1" key="1">
    <citation type="submission" date="2021-05" db="EMBL/GenBank/DDBJ databases">
        <title>Genome of Sphingobium sp. strain.</title>
        <authorList>
            <person name="Fan R."/>
        </authorList>
    </citation>
    <scope>NUCLEOTIDE SEQUENCE</scope>
    <source>
        <strain evidence="1">H33</strain>
    </source>
</reference>
<dbReference type="Proteomes" id="UP001138757">
    <property type="component" value="Unassembled WGS sequence"/>
</dbReference>
<dbReference type="EMBL" id="JAHGAW010000013">
    <property type="protein sequence ID" value="MBT2188968.1"/>
    <property type="molecule type" value="Genomic_DNA"/>
</dbReference>
<dbReference type="RefSeq" id="WP_214625217.1">
    <property type="nucleotide sequence ID" value="NZ_JAHGAW010000013.1"/>
</dbReference>
<name>A0A9X1ISX1_9SPHN</name>
<proteinExistence type="predicted"/>